<comment type="caution">
    <text evidence="13">The sequence shown here is derived from an EMBL/GenBank/DDBJ whole genome shotgun (WGS) entry which is preliminary data.</text>
</comment>
<dbReference type="Pfam" id="PF06974">
    <property type="entry name" value="WS_DGAT_C"/>
    <property type="match status" value="1"/>
</dbReference>
<keyword evidence="5" id="KW-0444">Lipid biosynthesis</keyword>
<dbReference type="PANTHER" id="PTHR31650:SF1">
    <property type="entry name" value="WAX ESTER SYNTHASE_DIACYLGLYCEROL ACYLTRANSFERASE 4-RELATED"/>
    <property type="match status" value="1"/>
</dbReference>
<dbReference type="GO" id="GO:0006071">
    <property type="term" value="P:glycerol metabolic process"/>
    <property type="evidence" value="ECO:0007669"/>
    <property type="project" value="UniProtKB-KW"/>
</dbReference>
<dbReference type="EMBL" id="JABELX010000001">
    <property type="protein sequence ID" value="NNH69315.1"/>
    <property type="molecule type" value="Genomic_DNA"/>
</dbReference>
<dbReference type="SUPFAM" id="SSF52777">
    <property type="entry name" value="CoA-dependent acyltransferases"/>
    <property type="match status" value="2"/>
</dbReference>
<dbReference type="GO" id="GO:0071731">
    <property type="term" value="P:response to nitric oxide"/>
    <property type="evidence" value="ECO:0007669"/>
    <property type="project" value="TreeGrafter"/>
</dbReference>
<evidence type="ECO:0000256" key="4">
    <source>
        <dbReference type="ARBA" id="ARBA00013244"/>
    </source>
</evidence>
<feature type="domain" description="O-acyltransferase WSD1 C-terminal" evidence="12">
    <location>
        <begin position="300"/>
        <end position="442"/>
    </location>
</feature>
<sequence length="462" mass="49246">MAHLDEIPTLIDRASPTDRAFLAMDTGDVPEQFGVVLTLEHASTIDLPRVRQSIGERVHTVPRLRQRLTRTPFGCGGPIWVDDPGFDIRTHVRALTCPEPADEQALLDAALAVIVTPLPKNAPLWSVVLVSGLRGGGCALVVVLHHVLADGVGGLAVLANLTDTLVAAPAYAFPRSAPARALLVRDACTRRLRAIHDAARSWRLLRTSLEGAGGIRPPRISPGSLNQRAGSRLRLAVVRADRTAIRTAAHRHGATTNDAVLVATAAALRKVLVRKGESVDPLVATVPVSGRRPETGSALGNMVSPMLVSVPTTGTLPDRLQRVADQVRVHRAAATGPPPIALLGWLFRPLAALGGYRWYMNHQHRFHTLISHVRGPDEPVTFGGVPVTSAIPIGVGPSGNTPVYFEMLSYAGTLVVTTAADPDHFPDLTELTAALRAEFDHIIGDNEPSSVDNEPSSVPPTN</sequence>
<dbReference type="Gene3D" id="3.30.559.30">
    <property type="entry name" value="Nonribosomal peptide synthetase, condensation domain"/>
    <property type="match status" value="1"/>
</dbReference>
<organism evidence="13 14">
    <name type="scientific">Nocardia uniformis</name>
    <dbReference type="NCBI Taxonomy" id="53432"/>
    <lineage>
        <taxon>Bacteria</taxon>
        <taxon>Bacillati</taxon>
        <taxon>Actinomycetota</taxon>
        <taxon>Actinomycetes</taxon>
        <taxon>Mycobacteriales</taxon>
        <taxon>Nocardiaceae</taxon>
        <taxon>Nocardia</taxon>
    </lineage>
</organism>
<evidence type="ECO:0000313" key="14">
    <source>
        <dbReference type="Proteomes" id="UP000586827"/>
    </source>
</evidence>
<dbReference type="EC" id="2.3.1.20" evidence="4"/>
<accession>A0A849BYY1</accession>
<dbReference type="InterPro" id="IPR045034">
    <property type="entry name" value="O-acyltransferase_WSD1-like"/>
</dbReference>
<evidence type="ECO:0000259" key="11">
    <source>
        <dbReference type="Pfam" id="PF03007"/>
    </source>
</evidence>
<evidence type="ECO:0000256" key="7">
    <source>
        <dbReference type="ARBA" id="ARBA00022798"/>
    </source>
</evidence>
<evidence type="ECO:0000256" key="8">
    <source>
        <dbReference type="ARBA" id="ARBA00023098"/>
    </source>
</evidence>
<dbReference type="GO" id="GO:0004144">
    <property type="term" value="F:diacylglycerol O-acyltransferase activity"/>
    <property type="evidence" value="ECO:0007669"/>
    <property type="project" value="UniProtKB-EC"/>
</dbReference>
<evidence type="ECO:0000256" key="5">
    <source>
        <dbReference type="ARBA" id="ARBA00022516"/>
    </source>
</evidence>
<protein>
    <recommendedName>
        <fullName evidence="4">diacylglycerol O-acyltransferase</fullName>
        <ecNumber evidence="4">2.3.1.20</ecNumber>
    </recommendedName>
</protein>
<keyword evidence="14" id="KW-1185">Reference proteome</keyword>
<dbReference type="GO" id="GO:0001666">
    <property type="term" value="P:response to hypoxia"/>
    <property type="evidence" value="ECO:0007669"/>
    <property type="project" value="TreeGrafter"/>
</dbReference>
<dbReference type="UniPathway" id="UPA00282"/>
<name>A0A849BYY1_9NOCA</name>
<dbReference type="AlphaFoldDB" id="A0A849BYY1"/>
<evidence type="ECO:0000256" key="6">
    <source>
        <dbReference type="ARBA" id="ARBA00022679"/>
    </source>
</evidence>
<evidence type="ECO:0000256" key="2">
    <source>
        <dbReference type="ARBA" id="ARBA00005189"/>
    </source>
</evidence>
<evidence type="ECO:0000256" key="3">
    <source>
        <dbReference type="ARBA" id="ARBA00009587"/>
    </source>
</evidence>
<evidence type="ECO:0000259" key="12">
    <source>
        <dbReference type="Pfam" id="PF06974"/>
    </source>
</evidence>
<dbReference type="Gene3D" id="3.30.559.10">
    <property type="entry name" value="Chloramphenicol acetyltransferase-like domain"/>
    <property type="match status" value="1"/>
</dbReference>
<comment type="similarity">
    <text evidence="3">Belongs to the long-chain O-acyltransferase family.</text>
</comment>
<dbReference type="Pfam" id="PF03007">
    <property type="entry name" value="WS_DGAT_cat"/>
    <property type="match status" value="1"/>
</dbReference>
<evidence type="ECO:0000256" key="9">
    <source>
        <dbReference type="ARBA" id="ARBA00023315"/>
    </source>
</evidence>
<dbReference type="Proteomes" id="UP000586827">
    <property type="component" value="Unassembled WGS sequence"/>
</dbReference>
<keyword evidence="6" id="KW-0808">Transferase</keyword>
<dbReference type="InterPro" id="IPR004255">
    <property type="entry name" value="O-acyltransferase_WSD1_N"/>
</dbReference>
<comment type="pathway">
    <text evidence="1">Glycerolipid metabolism; triacylglycerol biosynthesis.</text>
</comment>
<gene>
    <name evidence="13" type="ORF">HLB23_05420</name>
</gene>
<evidence type="ECO:0000256" key="1">
    <source>
        <dbReference type="ARBA" id="ARBA00004771"/>
    </source>
</evidence>
<evidence type="ECO:0000256" key="10">
    <source>
        <dbReference type="ARBA" id="ARBA00048109"/>
    </source>
</evidence>
<keyword evidence="7" id="KW-0319">Glycerol metabolism</keyword>
<dbReference type="GO" id="GO:0019432">
    <property type="term" value="P:triglyceride biosynthetic process"/>
    <property type="evidence" value="ECO:0007669"/>
    <property type="project" value="UniProtKB-UniPathway"/>
</dbReference>
<dbReference type="GO" id="GO:0005886">
    <property type="term" value="C:plasma membrane"/>
    <property type="evidence" value="ECO:0007669"/>
    <property type="project" value="TreeGrafter"/>
</dbReference>
<keyword evidence="8" id="KW-0443">Lipid metabolism</keyword>
<keyword evidence="9" id="KW-0012">Acyltransferase</keyword>
<dbReference type="PANTHER" id="PTHR31650">
    <property type="entry name" value="O-ACYLTRANSFERASE (WSD1-LIKE) FAMILY PROTEIN"/>
    <property type="match status" value="1"/>
</dbReference>
<feature type="domain" description="O-acyltransferase WSD1-like N-terminal" evidence="11">
    <location>
        <begin position="15"/>
        <end position="260"/>
    </location>
</feature>
<proteinExistence type="inferred from homology"/>
<evidence type="ECO:0000313" key="13">
    <source>
        <dbReference type="EMBL" id="NNH69315.1"/>
    </source>
</evidence>
<dbReference type="InterPro" id="IPR009721">
    <property type="entry name" value="O-acyltransferase_WSD1_C"/>
</dbReference>
<comment type="pathway">
    <text evidence="2">Lipid metabolism.</text>
</comment>
<reference evidence="13 14" key="1">
    <citation type="submission" date="2020-05" db="EMBL/GenBank/DDBJ databases">
        <title>MicrobeNet Type strains.</title>
        <authorList>
            <person name="Nicholson A.C."/>
        </authorList>
    </citation>
    <scope>NUCLEOTIDE SEQUENCE [LARGE SCALE GENOMIC DNA]</scope>
    <source>
        <strain evidence="13 14">JCM 3224</strain>
    </source>
</reference>
<dbReference type="InterPro" id="IPR023213">
    <property type="entry name" value="CAT-like_dom_sf"/>
</dbReference>
<dbReference type="RefSeq" id="WP_067525384.1">
    <property type="nucleotide sequence ID" value="NZ_JABELX010000001.1"/>
</dbReference>
<dbReference type="GO" id="GO:0051701">
    <property type="term" value="P:biological process involved in interaction with host"/>
    <property type="evidence" value="ECO:0007669"/>
    <property type="project" value="TreeGrafter"/>
</dbReference>
<comment type="catalytic activity">
    <reaction evidence="10">
        <text>an acyl-CoA + a 1,2-diacyl-sn-glycerol = a triacyl-sn-glycerol + CoA</text>
        <dbReference type="Rhea" id="RHEA:10868"/>
        <dbReference type="ChEBI" id="CHEBI:17815"/>
        <dbReference type="ChEBI" id="CHEBI:57287"/>
        <dbReference type="ChEBI" id="CHEBI:58342"/>
        <dbReference type="ChEBI" id="CHEBI:64615"/>
        <dbReference type="EC" id="2.3.1.20"/>
    </reaction>
</comment>